<accession>A0A2N6SD77</accession>
<dbReference type="RefSeq" id="WP_102190202.1">
    <property type="nucleotide sequence ID" value="NZ_PNGT01000009.1"/>
</dbReference>
<name>A0A2N6SD77_9BACL</name>
<dbReference type="EMBL" id="PNGT01000009">
    <property type="protein sequence ID" value="PMC51908.1"/>
    <property type="molecule type" value="Genomic_DNA"/>
</dbReference>
<gene>
    <name evidence="1" type="ORF">CJ218_07865</name>
</gene>
<protein>
    <submittedName>
        <fullName evidence="1">Uncharacterized protein</fullName>
    </submittedName>
</protein>
<organism evidence="1 2">
    <name type="scientific">Gemella sanguinis</name>
    <dbReference type="NCBI Taxonomy" id="84135"/>
    <lineage>
        <taxon>Bacteria</taxon>
        <taxon>Bacillati</taxon>
        <taxon>Bacillota</taxon>
        <taxon>Bacilli</taxon>
        <taxon>Bacillales</taxon>
        <taxon>Gemellaceae</taxon>
        <taxon>Gemella</taxon>
    </lineage>
</organism>
<dbReference type="Proteomes" id="UP000235670">
    <property type="component" value="Unassembled WGS sequence"/>
</dbReference>
<sequence>MENFEKISEILKTLELDDRATFYYWYKNNPDKKFESETKDCLKNALKNMKDSDYQNLIFGIKYSDDTYQDHYFKFNLDDYEILDKSKLTDEELFKNTKNDEYVIYNKLFGGPNEEYHFSLMKEDKLKVEVKIFSDGVEKLNEVIIIEGNCTSSKNIELLSKFLRADKICNGGIFEQGMERNYLKRY</sequence>
<comment type="caution">
    <text evidence="1">The sequence shown here is derived from an EMBL/GenBank/DDBJ whole genome shotgun (WGS) entry which is preliminary data.</text>
</comment>
<evidence type="ECO:0000313" key="2">
    <source>
        <dbReference type="Proteomes" id="UP000235670"/>
    </source>
</evidence>
<dbReference type="AlphaFoldDB" id="A0A2N6SD77"/>
<reference evidence="1 2" key="1">
    <citation type="submission" date="2017-09" db="EMBL/GenBank/DDBJ databases">
        <title>Bacterial strain isolated from the female urinary microbiota.</title>
        <authorList>
            <person name="Thomas-White K."/>
            <person name="Kumar N."/>
            <person name="Forster S."/>
            <person name="Putonti C."/>
            <person name="Lawley T."/>
            <person name="Wolfe A.J."/>
        </authorList>
    </citation>
    <scope>NUCLEOTIDE SEQUENCE [LARGE SCALE GENOMIC DNA]</scope>
    <source>
        <strain evidence="1 2">UMB0186</strain>
    </source>
</reference>
<evidence type="ECO:0000313" key="1">
    <source>
        <dbReference type="EMBL" id="PMC51908.1"/>
    </source>
</evidence>
<proteinExistence type="predicted"/>